<accession>A0A1C4Z9A3</accession>
<sequence length="217" mass="21399">MTDRPLAPSGAVVQTALVTLRSLPAVGALLVVVAVTAGCSGDGDAGPSSAAPSVSSFSAPAATGLPGAPTPSAAPPSTDGVAPPPAPGSGAPSLPPQGPTQRRPASPPPVVLPQRPAGAPGATQVVSAFRAAGLKVPHPRDRSVDCGPDGLGLGCSEIVATDAVTVYVFPDETSASDIAETWGGQSYRRGTVVLNYLAAKTPAADRLRYEKVLNGLG</sequence>
<proteinExistence type="predicted"/>
<organism evidence="2 3">
    <name type="scientific">Micromonospora chokoriensis</name>
    <dbReference type="NCBI Taxonomy" id="356851"/>
    <lineage>
        <taxon>Bacteria</taxon>
        <taxon>Bacillati</taxon>
        <taxon>Actinomycetota</taxon>
        <taxon>Actinomycetes</taxon>
        <taxon>Micromonosporales</taxon>
        <taxon>Micromonosporaceae</taxon>
        <taxon>Micromonospora</taxon>
    </lineage>
</organism>
<dbReference type="Proteomes" id="UP000198224">
    <property type="component" value="Chromosome I"/>
</dbReference>
<feature type="region of interest" description="Disordered" evidence="1">
    <location>
        <begin position="61"/>
        <end position="121"/>
    </location>
</feature>
<evidence type="ECO:0000256" key="1">
    <source>
        <dbReference type="SAM" id="MobiDB-lite"/>
    </source>
</evidence>
<dbReference type="AlphaFoldDB" id="A0A1C4Z9A3"/>
<gene>
    <name evidence="2" type="ORF">GA0070612_6005</name>
</gene>
<dbReference type="EMBL" id="LT607409">
    <property type="protein sequence ID" value="SCF29477.1"/>
    <property type="molecule type" value="Genomic_DNA"/>
</dbReference>
<evidence type="ECO:0000313" key="2">
    <source>
        <dbReference type="EMBL" id="SCF29477.1"/>
    </source>
</evidence>
<protein>
    <submittedName>
        <fullName evidence="2">Uncharacterized protein</fullName>
    </submittedName>
</protein>
<evidence type="ECO:0000313" key="3">
    <source>
        <dbReference type="Proteomes" id="UP000198224"/>
    </source>
</evidence>
<feature type="compositionally biased region" description="Pro residues" evidence="1">
    <location>
        <begin position="82"/>
        <end position="98"/>
    </location>
</feature>
<name>A0A1C4Z9A3_9ACTN</name>
<keyword evidence="3" id="KW-1185">Reference proteome</keyword>
<reference evidence="3" key="1">
    <citation type="submission" date="2016-06" db="EMBL/GenBank/DDBJ databases">
        <authorList>
            <person name="Varghese N."/>
            <person name="Submissions Spin"/>
        </authorList>
    </citation>
    <scope>NUCLEOTIDE SEQUENCE [LARGE SCALE GENOMIC DNA]</scope>
    <source>
        <strain evidence="3">DSM 45160</strain>
    </source>
</reference>